<name>A0A4V2MVS5_9APHY</name>
<dbReference type="InterPro" id="IPR000953">
    <property type="entry name" value="Chromo/chromo_shadow_dom"/>
</dbReference>
<feature type="compositionally biased region" description="Basic and acidic residues" evidence="1">
    <location>
        <begin position="256"/>
        <end position="277"/>
    </location>
</feature>
<dbReference type="GO" id="GO:0006338">
    <property type="term" value="P:chromatin remodeling"/>
    <property type="evidence" value="ECO:0007669"/>
    <property type="project" value="UniProtKB-ARBA"/>
</dbReference>
<dbReference type="STRING" id="92696.A0A4V2MVS5"/>
<feature type="compositionally biased region" description="Polar residues" evidence="1">
    <location>
        <begin position="281"/>
        <end position="302"/>
    </location>
</feature>
<gene>
    <name evidence="3" type="ORF">EIP91_005168</name>
</gene>
<feature type="domain" description="Chromo" evidence="2">
    <location>
        <begin position="8"/>
        <end position="66"/>
    </location>
</feature>
<keyword evidence="4" id="KW-1185">Reference proteome</keyword>
<evidence type="ECO:0000259" key="2">
    <source>
        <dbReference type="PROSITE" id="PS50013"/>
    </source>
</evidence>
<sequence length="672" mass="72813">MVKVEEEYVVERVLRARVQQVGKGKKAKKIWEYFVKWAGYPDSQSSWEPPKSFEGSEDLLEAFWDRISTHQRDGIDDYSTHTEIFPTGPPRKPRSKKPSPTASTSKDSEVVQDSEPEVPLSMSTKEIPSRKRRVQVVVEPVEELPAKRARRKSTRAAEASPEPEATKETRGRKSILPVASMKPSSASGSSKRPSSSRRKSAPEPPESLSLSLPRSKRPAKNRFAPVEDMASVVSETTPSIGAASDIANVLALADSHNAEEASREEGIQKSQNVERRRISTKIDTTVEQPLASGSHTTPTSSKGKGKARDRSYSFSHNGHLVEPSTPASTVLFTISPTEQSRGTRPKASIIGLFKTKDSLSSPINRGQRSTSNATSGALVGPSTSNHSMSGPRSNGEVPGKAHDVDPSRTDAHTEYGDEDAEGEIDDELLHSMDVEVPPPVDVEMQPLDDHHMPPPEEVEMPPAEKGESEVVASENAKQPADKPVFSDNLKNTIFGPLSWGGIPSSNGASGSADDQRHPCPVKLNYNVILLLTLEEVHAPKDDTRKKLDEIVAGGDSQVPGKFYKGEHALSLANAFSAGGSCARGALEDSATQEDKDHFRRFKARLLEGDLFITTIGTHTLALCASSSNVLGTKLGLPEDLLSLEESVLITEVAISDDVAYCDAVINADTSQW</sequence>
<dbReference type="SMART" id="SM00298">
    <property type="entry name" value="CHROMO"/>
    <property type="match status" value="1"/>
</dbReference>
<feature type="region of interest" description="Disordered" evidence="1">
    <location>
        <begin position="448"/>
        <end position="468"/>
    </location>
</feature>
<feature type="compositionally biased region" description="Polar residues" evidence="1">
    <location>
        <begin position="358"/>
        <end position="392"/>
    </location>
</feature>
<evidence type="ECO:0000313" key="4">
    <source>
        <dbReference type="Proteomes" id="UP000292702"/>
    </source>
</evidence>
<proteinExistence type="predicted"/>
<reference evidence="3 4" key="1">
    <citation type="submission" date="2018-11" db="EMBL/GenBank/DDBJ databases">
        <title>Genome assembly of Steccherinum ochraceum LE-BIN_3174, the white-rot fungus of the Steccherinaceae family (The Residual Polyporoid clade, Polyporales, Basidiomycota).</title>
        <authorList>
            <person name="Fedorova T.V."/>
            <person name="Glazunova O.A."/>
            <person name="Landesman E.O."/>
            <person name="Moiseenko K.V."/>
            <person name="Psurtseva N.V."/>
            <person name="Savinova O.S."/>
            <person name="Shakhova N.V."/>
            <person name="Tyazhelova T.V."/>
            <person name="Vasina D.V."/>
        </authorList>
    </citation>
    <scope>NUCLEOTIDE SEQUENCE [LARGE SCALE GENOMIC DNA]</scope>
    <source>
        <strain evidence="3 4">LE-BIN_3174</strain>
    </source>
</reference>
<evidence type="ECO:0000256" key="1">
    <source>
        <dbReference type="SAM" id="MobiDB-lite"/>
    </source>
</evidence>
<dbReference type="Proteomes" id="UP000292702">
    <property type="component" value="Unassembled WGS sequence"/>
</dbReference>
<organism evidence="3 4">
    <name type="scientific">Steccherinum ochraceum</name>
    <dbReference type="NCBI Taxonomy" id="92696"/>
    <lineage>
        <taxon>Eukaryota</taxon>
        <taxon>Fungi</taxon>
        <taxon>Dikarya</taxon>
        <taxon>Basidiomycota</taxon>
        <taxon>Agaricomycotina</taxon>
        <taxon>Agaricomycetes</taxon>
        <taxon>Polyporales</taxon>
        <taxon>Steccherinaceae</taxon>
        <taxon>Steccherinum</taxon>
    </lineage>
</organism>
<dbReference type="PROSITE" id="PS50013">
    <property type="entry name" value="CHROMO_2"/>
    <property type="match status" value="1"/>
</dbReference>
<feature type="region of interest" description="Disordered" evidence="1">
    <location>
        <begin position="71"/>
        <end position="230"/>
    </location>
</feature>
<dbReference type="AlphaFoldDB" id="A0A4V2MVS5"/>
<protein>
    <recommendedName>
        <fullName evidence="2">Chromo domain-containing protein</fullName>
    </recommendedName>
</protein>
<feature type="region of interest" description="Disordered" evidence="1">
    <location>
        <begin position="255"/>
        <end position="424"/>
    </location>
</feature>
<feature type="compositionally biased region" description="Basic and acidic residues" evidence="1">
    <location>
        <begin position="71"/>
        <end position="80"/>
    </location>
</feature>
<dbReference type="InterPro" id="IPR016197">
    <property type="entry name" value="Chromo-like_dom_sf"/>
</dbReference>
<accession>A0A4V2MVS5</accession>
<dbReference type="EMBL" id="RWJN01000285">
    <property type="protein sequence ID" value="TCD63617.1"/>
    <property type="molecule type" value="Genomic_DNA"/>
</dbReference>
<dbReference type="InterPro" id="IPR023780">
    <property type="entry name" value="Chromo_domain"/>
</dbReference>
<feature type="compositionally biased region" description="Basic and acidic residues" evidence="1">
    <location>
        <begin position="399"/>
        <end position="415"/>
    </location>
</feature>
<dbReference type="OrthoDB" id="3268967at2759"/>
<dbReference type="Gene3D" id="2.40.50.40">
    <property type="match status" value="1"/>
</dbReference>
<feature type="compositionally biased region" description="Polar residues" evidence="1">
    <location>
        <begin position="325"/>
        <end position="342"/>
    </location>
</feature>
<feature type="compositionally biased region" description="Low complexity" evidence="1">
    <location>
        <begin position="179"/>
        <end position="193"/>
    </location>
</feature>
<dbReference type="Pfam" id="PF00385">
    <property type="entry name" value="Chromo"/>
    <property type="match status" value="1"/>
</dbReference>
<comment type="caution">
    <text evidence="3">The sequence shown here is derived from an EMBL/GenBank/DDBJ whole genome shotgun (WGS) entry which is preliminary data.</text>
</comment>
<dbReference type="SUPFAM" id="SSF54160">
    <property type="entry name" value="Chromo domain-like"/>
    <property type="match status" value="1"/>
</dbReference>
<evidence type="ECO:0000313" key="3">
    <source>
        <dbReference type="EMBL" id="TCD63617.1"/>
    </source>
</evidence>
<dbReference type="CDD" id="cd18968">
    <property type="entry name" value="chromodomain"/>
    <property type="match status" value="1"/>
</dbReference>